<evidence type="ECO:0000313" key="2">
    <source>
        <dbReference type="Proteomes" id="UP000601736"/>
    </source>
</evidence>
<sequence>MTDAAHKPGHDGHVRAYCYTTDQPVAKKIYPTLLALLFYLGSNSLRIKDNLAIMAATAMIAIPNPLCSRRLNNPIITACCDRKIKLLKLTWQNII</sequence>
<gene>
    <name evidence="1" type="ORF">NMYAN_50152</name>
</gene>
<proteinExistence type="predicted"/>
<dbReference type="AlphaFoldDB" id="A0A8H8Z1C5"/>
<name>A0A8H8Z1C5_9PROT</name>
<reference evidence="1" key="1">
    <citation type="submission" date="2021-02" db="EMBL/GenBank/DDBJ databases">
        <authorList>
            <person name="Han P."/>
        </authorList>
    </citation>
    <scope>NUCLEOTIDE SEQUENCE</scope>
    <source>
        <strain evidence="1">Nitrosomonas nitrosa 18-3D</strain>
    </source>
</reference>
<accession>A0A8H8Z1C5</accession>
<protein>
    <submittedName>
        <fullName evidence="1">Uncharacterized protein</fullName>
    </submittedName>
</protein>
<dbReference type="RefSeq" id="WP_090667391.1">
    <property type="nucleotide sequence ID" value="NZ_CAJNAP010000045.1"/>
</dbReference>
<organism evidence="1 2">
    <name type="scientific">Nitrosomonas nitrosa</name>
    <dbReference type="NCBI Taxonomy" id="52442"/>
    <lineage>
        <taxon>Bacteria</taxon>
        <taxon>Pseudomonadati</taxon>
        <taxon>Pseudomonadota</taxon>
        <taxon>Betaproteobacteria</taxon>
        <taxon>Nitrosomonadales</taxon>
        <taxon>Nitrosomonadaceae</taxon>
        <taxon>Nitrosomonas</taxon>
    </lineage>
</organism>
<dbReference type="Proteomes" id="UP000601736">
    <property type="component" value="Unassembled WGS sequence"/>
</dbReference>
<comment type="caution">
    <text evidence="1">The sequence shown here is derived from an EMBL/GenBank/DDBJ whole genome shotgun (WGS) entry which is preliminary data.</text>
</comment>
<evidence type="ECO:0000313" key="1">
    <source>
        <dbReference type="EMBL" id="CAE6514771.1"/>
    </source>
</evidence>
<dbReference type="EMBL" id="CAJNAP010000045">
    <property type="protein sequence ID" value="CAE6514771.1"/>
    <property type="molecule type" value="Genomic_DNA"/>
</dbReference>